<comment type="caution">
    <text evidence="2">The sequence shown here is derived from an EMBL/GenBank/DDBJ whole genome shotgun (WGS) entry which is preliminary data.</text>
</comment>
<gene>
    <name evidence="2" type="ORF">AGERDE_LOCUS13478</name>
</gene>
<reference evidence="2" key="1">
    <citation type="submission" date="2021-06" db="EMBL/GenBank/DDBJ databases">
        <authorList>
            <person name="Kallberg Y."/>
            <person name="Tangrot J."/>
            <person name="Rosling A."/>
        </authorList>
    </citation>
    <scope>NUCLEOTIDE SEQUENCE</scope>
    <source>
        <strain evidence="2">MT106</strain>
    </source>
</reference>
<evidence type="ECO:0000313" key="2">
    <source>
        <dbReference type="EMBL" id="CAG8700394.1"/>
    </source>
</evidence>
<evidence type="ECO:0000313" key="3">
    <source>
        <dbReference type="Proteomes" id="UP000789831"/>
    </source>
</evidence>
<dbReference type="EMBL" id="CAJVPL010017950">
    <property type="protein sequence ID" value="CAG8700394.1"/>
    <property type="molecule type" value="Genomic_DNA"/>
</dbReference>
<keyword evidence="3" id="KW-1185">Reference proteome</keyword>
<protein>
    <submittedName>
        <fullName evidence="2">7916_t:CDS:1</fullName>
    </submittedName>
</protein>
<organism evidence="2 3">
    <name type="scientific">Ambispora gerdemannii</name>
    <dbReference type="NCBI Taxonomy" id="144530"/>
    <lineage>
        <taxon>Eukaryota</taxon>
        <taxon>Fungi</taxon>
        <taxon>Fungi incertae sedis</taxon>
        <taxon>Mucoromycota</taxon>
        <taxon>Glomeromycotina</taxon>
        <taxon>Glomeromycetes</taxon>
        <taxon>Archaeosporales</taxon>
        <taxon>Ambisporaceae</taxon>
        <taxon>Ambispora</taxon>
    </lineage>
</organism>
<dbReference type="AlphaFoldDB" id="A0A9N9HQA9"/>
<name>A0A9N9HQA9_9GLOM</name>
<feature type="coiled-coil region" evidence="1">
    <location>
        <begin position="18"/>
        <end position="45"/>
    </location>
</feature>
<feature type="non-terminal residue" evidence="2">
    <location>
        <position position="1"/>
    </location>
</feature>
<feature type="non-terminal residue" evidence="2">
    <location>
        <position position="69"/>
    </location>
</feature>
<dbReference type="Proteomes" id="UP000789831">
    <property type="component" value="Unassembled WGS sequence"/>
</dbReference>
<keyword evidence="1" id="KW-0175">Coiled coil</keyword>
<proteinExistence type="predicted"/>
<sequence>DVDVTTPSGDQVGDDMLMKQVESRMAKVSTVNDEINEKLEQYRQKMCRNGSVHRKKTAINTLEKGTAVI</sequence>
<accession>A0A9N9HQA9</accession>
<evidence type="ECO:0000256" key="1">
    <source>
        <dbReference type="SAM" id="Coils"/>
    </source>
</evidence>